<reference evidence="14" key="1">
    <citation type="submission" date="2016-05" db="EMBL/GenBank/DDBJ databases">
        <title>Comparative genomics of biotechnologically important yeasts.</title>
        <authorList>
            <consortium name="DOE Joint Genome Institute"/>
            <person name="Riley R."/>
            <person name="Haridas S."/>
            <person name="Wolfe K.H."/>
            <person name="Lopes M.R."/>
            <person name="Hittinger C.T."/>
            <person name="Goker M."/>
            <person name="Salamov A."/>
            <person name="Wisecaver J."/>
            <person name="Long T.M."/>
            <person name="Aerts A.L."/>
            <person name="Barry K."/>
            <person name="Choi C."/>
            <person name="Clum A."/>
            <person name="Coughlan A.Y."/>
            <person name="Deshpande S."/>
            <person name="Douglass A.P."/>
            <person name="Hanson S.J."/>
            <person name="Klenk H.-P."/>
            <person name="Labutti K."/>
            <person name="Lapidus A."/>
            <person name="Lindquist E."/>
            <person name="Lipzen A."/>
            <person name="Meier-Kolthoff J.P."/>
            <person name="Ohm R.A."/>
            <person name="Otillar R.P."/>
            <person name="Pangilinan J."/>
            <person name="Peng Y."/>
            <person name="Rokas A."/>
            <person name="Rosa C.A."/>
            <person name="Scheuner C."/>
            <person name="Sibirny A.A."/>
            <person name="Slot J.C."/>
            <person name="Stielow J.B."/>
            <person name="Sun H."/>
            <person name="Kurtzman C.P."/>
            <person name="Blackwell M."/>
            <person name="Grigoriev I.V."/>
            <person name="Jeffries T.W."/>
        </authorList>
    </citation>
    <scope>NUCLEOTIDE SEQUENCE [LARGE SCALE GENOMIC DNA]</scope>
    <source>
        <strain evidence="14">NRRL Y-1933</strain>
    </source>
</reference>
<feature type="transmembrane region" description="Helical" evidence="10">
    <location>
        <begin position="1215"/>
        <end position="1234"/>
    </location>
</feature>
<dbReference type="SUPFAM" id="SSF55008">
    <property type="entry name" value="HMA, heavy metal-associated domain"/>
    <property type="match status" value="2"/>
</dbReference>
<feature type="transmembrane region" description="Helical" evidence="10">
    <location>
        <begin position="490"/>
        <end position="514"/>
    </location>
</feature>
<dbReference type="InterPro" id="IPR044492">
    <property type="entry name" value="P_typ_ATPase_HD_dom"/>
</dbReference>
<evidence type="ECO:0000256" key="2">
    <source>
        <dbReference type="ARBA" id="ARBA00006024"/>
    </source>
</evidence>
<keyword evidence="9 10" id="KW-0472">Membrane</keyword>
<dbReference type="InterPro" id="IPR023214">
    <property type="entry name" value="HAD_sf"/>
</dbReference>
<dbReference type="GeneID" id="30994128"/>
<dbReference type="Pfam" id="PF00702">
    <property type="entry name" value="Hydrolase"/>
    <property type="match status" value="1"/>
</dbReference>
<evidence type="ECO:0000256" key="8">
    <source>
        <dbReference type="ARBA" id="ARBA00022989"/>
    </source>
</evidence>
<name>A0A1E4RNM8_9ASCO</name>
<evidence type="ECO:0000256" key="10">
    <source>
        <dbReference type="RuleBase" id="RU362081"/>
    </source>
</evidence>
<feature type="transmembrane region" description="Helical" evidence="10">
    <location>
        <begin position="821"/>
        <end position="849"/>
    </location>
</feature>
<dbReference type="SUPFAM" id="SSF81665">
    <property type="entry name" value="Calcium ATPase, transmembrane domain M"/>
    <property type="match status" value="1"/>
</dbReference>
<comment type="similarity">
    <text evidence="2 10">Belongs to the cation transport ATPase (P-type) (TC 3.A.3) family. Type IB subfamily.</text>
</comment>
<dbReference type="PANTHER" id="PTHR43520">
    <property type="entry name" value="ATP7, ISOFORM B"/>
    <property type="match status" value="1"/>
</dbReference>
<keyword evidence="8 10" id="KW-1133">Transmembrane helix</keyword>
<keyword evidence="14" id="KW-1185">Reference proteome</keyword>
<dbReference type="SFLD" id="SFLDS00003">
    <property type="entry name" value="Haloacid_Dehalogenase"/>
    <property type="match status" value="1"/>
</dbReference>
<dbReference type="SUPFAM" id="SSF81653">
    <property type="entry name" value="Calcium ATPase, transduction domain A"/>
    <property type="match status" value="1"/>
</dbReference>
<dbReference type="Gene3D" id="3.40.1110.10">
    <property type="entry name" value="Calcium-transporting ATPase, cytoplasmic domain N"/>
    <property type="match status" value="1"/>
</dbReference>
<comment type="subcellular location">
    <subcellularLocation>
        <location evidence="1">Membrane</location>
        <topology evidence="1">Multi-pass membrane protein</topology>
    </subcellularLocation>
</comment>
<gene>
    <name evidence="13" type="ORF">HYPBUDRAFT_135613</name>
</gene>
<dbReference type="CDD" id="cd02094">
    <property type="entry name" value="P-type_ATPase_Cu-like"/>
    <property type="match status" value="1"/>
</dbReference>
<sequence length="1264" mass="140450">MERLHLSLSNVHCKDCEEAIHASLSKFLFIKPADETSSTPPERQVYHDSEVVVYKLNNKELDFYYENSNNGVNAGSPSMLQHYIKKIVKAITKSGFNVLSWEFFEDNEPTLHSQVHDANHSTAVQKVGNISDWFNLFSRFESHQNEKQHLKYCQACLNSSSHSKKRKSMFSSSSSSKLGSQESLPQESFETVVAKPSQEYRAVFLVSGMTCSSCVGSVSETIQSILESENISTKNAEGEANYSVNLIQHSAVVIIPNKHIINSIVNAVEDSGFECRLVEVLPVQRSINLKVTAIIGGITCAACANSIQSAVKDLSFVLENGINVVTKSGTFVMEESIDESEDNLAKLKETVEDCGFDFEVVSVDKINYTSGRKSSRSINVGVEGMYCGHCPEIITNYLNSFGEAIVIEDPITLKHPFIKFTYIPNQESNLTIRRFLDDLNHLHPIDNDPGYKIDSDKDGTFQCKLIESVSMDEHLRKLTRRETMKVVRRLLIAIAFTIPTFIFGVVAMSLLPSSNKFRMWVEEPIWVGNVSRNTWILLILATPVYFFAADIFHIKALKEIWSLWTHRNSYKKRIFRFGSMNLLVSLGTSVSYFASIALLILASRQERHTHQGLHTTYFDSVVFLSFFLLIGRLLEMISKSKTADAISGLSELKVHQATLVEPMKTSDRDTKYDKGQLIETKYLEADDLIIIASGESPPVDCIIIQGNSEFDESALTGESIPVKHSPGHQIFSGTVNSGNNSIIAKIISLEGDSLIDQIVSTVRDGQLRKAPIARTADLLTGYFVPIIVLLAVITFVVWIGLAYSGKLPDDYLDVDIGGWTVWSLEFAIAVFVIACPCGLGLAAPTALFVGSGLAAKYGILAKGGGVAFQDGANANVACFDKTGTLTYGELKVTDFGFITKQVKLEERIQFIKKLALQVTRDLEISSKHPISKAIKTFIEQNNQFQNIQPSQNKVPQVENVPGKGLKGEIILDDDSGELWNKYRPKQVILGNESLMKDNLVEITTEQTELLNKWKTECKSVILVAVKCFELFENDGFHLVLILACRDQVRKETRLVMDYLQNKIGIECWMITGDNKLTADAIGKEIGILPNHIISEVLPDQKQSQIKMIQKLKNNNIVAMIGDGINDAPALSAADVGIALASGADLAVTSSDFILLNKLHPLVTLVTLFNLSRVVFRRVKFNFGWSLIYNCIGIPIAAGVIYPYNNSRLSPVWASAAMAFSSVSVITSSLALKFYRPKIKAENLRQLEEEEEETTNDDINEINTI</sequence>
<evidence type="ECO:0000256" key="3">
    <source>
        <dbReference type="ARBA" id="ARBA00022692"/>
    </source>
</evidence>
<feature type="transmembrane region" description="Helical" evidence="10">
    <location>
        <begin position="614"/>
        <end position="634"/>
    </location>
</feature>
<dbReference type="InterPro" id="IPR036163">
    <property type="entry name" value="HMA_dom_sf"/>
</dbReference>
<dbReference type="STRING" id="984485.A0A1E4RNM8"/>
<dbReference type="GO" id="GO:0016020">
    <property type="term" value="C:membrane"/>
    <property type="evidence" value="ECO:0007669"/>
    <property type="project" value="UniProtKB-SubCell"/>
</dbReference>
<dbReference type="EMBL" id="KV454539">
    <property type="protein sequence ID" value="ODV68878.1"/>
    <property type="molecule type" value="Genomic_DNA"/>
</dbReference>
<dbReference type="InterPro" id="IPR001757">
    <property type="entry name" value="P_typ_ATPase"/>
</dbReference>
<dbReference type="PROSITE" id="PS50846">
    <property type="entry name" value="HMA_2"/>
    <property type="match status" value="1"/>
</dbReference>
<dbReference type="GO" id="GO:0055070">
    <property type="term" value="P:copper ion homeostasis"/>
    <property type="evidence" value="ECO:0007669"/>
    <property type="project" value="TreeGrafter"/>
</dbReference>
<dbReference type="NCBIfam" id="TIGR01525">
    <property type="entry name" value="ATPase-IB_hvy"/>
    <property type="match status" value="1"/>
</dbReference>
<dbReference type="InterPro" id="IPR023298">
    <property type="entry name" value="ATPase_P-typ_TM_dom_sf"/>
</dbReference>
<dbReference type="Pfam" id="PF00122">
    <property type="entry name" value="E1-E2_ATPase"/>
    <property type="match status" value="1"/>
</dbReference>
<keyword evidence="3 10" id="KW-0812">Transmembrane</keyword>
<accession>A0A1E4RNM8</accession>
<feature type="transmembrane region" description="Helical" evidence="10">
    <location>
        <begin position="534"/>
        <end position="553"/>
    </location>
</feature>
<evidence type="ECO:0000256" key="1">
    <source>
        <dbReference type="ARBA" id="ARBA00004141"/>
    </source>
</evidence>
<feature type="compositionally biased region" description="Acidic residues" evidence="11">
    <location>
        <begin position="1247"/>
        <end position="1264"/>
    </location>
</feature>
<dbReference type="InterPro" id="IPR059000">
    <property type="entry name" value="ATPase_P-type_domA"/>
</dbReference>
<dbReference type="Pfam" id="PF00403">
    <property type="entry name" value="HMA"/>
    <property type="match status" value="1"/>
</dbReference>
<dbReference type="InterPro" id="IPR006121">
    <property type="entry name" value="HMA_dom"/>
</dbReference>
<evidence type="ECO:0000313" key="14">
    <source>
        <dbReference type="Proteomes" id="UP000095085"/>
    </source>
</evidence>
<evidence type="ECO:0000256" key="5">
    <source>
        <dbReference type="ARBA" id="ARBA00022741"/>
    </source>
</evidence>
<keyword evidence="6 10" id="KW-0067">ATP-binding</keyword>
<feature type="domain" description="HMA" evidence="12">
    <location>
        <begin position="289"/>
        <end position="359"/>
    </location>
</feature>
<evidence type="ECO:0000313" key="13">
    <source>
        <dbReference type="EMBL" id="ODV68878.1"/>
    </source>
</evidence>
<feature type="transmembrane region" description="Helical" evidence="10">
    <location>
        <begin position="778"/>
        <end position="801"/>
    </location>
</feature>
<keyword evidence="5 10" id="KW-0547">Nucleotide-binding</keyword>
<dbReference type="SUPFAM" id="SSF81660">
    <property type="entry name" value="Metal cation-transporting ATPase, ATP-binding domain N"/>
    <property type="match status" value="1"/>
</dbReference>
<dbReference type="Proteomes" id="UP000095085">
    <property type="component" value="Unassembled WGS sequence"/>
</dbReference>
<dbReference type="InterPro" id="IPR027256">
    <property type="entry name" value="P-typ_ATPase_IB"/>
</dbReference>
<dbReference type="Gene3D" id="3.40.50.1000">
    <property type="entry name" value="HAD superfamily/HAD-like"/>
    <property type="match status" value="1"/>
</dbReference>
<dbReference type="PROSITE" id="PS01047">
    <property type="entry name" value="HMA_1"/>
    <property type="match status" value="1"/>
</dbReference>
<evidence type="ECO:0000256" key="6">
    <source>
        <dbReference type="ARBA" id="ARBA00022840"/>
    </source>
</evidence>
<dbReference type="PANTHER" id="PTHR43520:SF32">
    <property type="entry name" value="COPPER RESISTANCE P-TYPE ATPASE (EUROFUNG)"/>
    <property type="match status" value="1"/>
</dbReference>
<dbReference type="PROSITE" id="PS00154">
    <property type="entry name" value="ATPASE_E1_E2"/>
    <property type="match status" value="1"/>
</dbReference>
<dbReference type="GO" id="GO:0016887">
    <property type="term" value="F:ATP hydrolysis activity"/>
    <property type="evidence" value="ECO:0007669"/>
    <property type="project" value="InterPro"/>
</dbReference>
<organism evidence="13 14">
    <name type="scientific">Hyphopichia burtonii NRRL Y-1933</name>
    <dbReference type="NCBI Taxonomy" id="984485"/>
    <lineage>
        <taxon>Eukaryota</taxon>
        <taxon>Fungi</taxon>
        <taxon>Dikarya</taxon>
        <taxon>Ascomycota</taxon>
        <taxon>Saccharomycotina</taxon>
        <taxon>Pichiomycetes</taxon>
        <taxon>Debaryomycetaceae</taxon>
        <taxon>Hyphopichia</taxon>
    </lineage>
</organism>
<evidence type="ECO:0000256" key="11">
    <source>
        <dbReference type="SAM" id="MobiDB-lite"/>
    </source>
</evidence>
<keyword evidence="7" id="KW-1278">Translocase</keyword>
<dbReference type="InterPro" id="IPR008250">
    <property type="entry name" value="ATPase_P-typ_transduc_dom_A_sf"/>
</dbReference>
<feature type="region of interest" description="Disordered" evidence="11">
    <location>
        <begin position="1245"/>
        <end position="1264"/>
    </location>
</feature>
<dbReference type="SUPFAM" id="SSF56784">
    <property type="entry name" value="HAD-like"/>
    <property type="match status" value="1"/>
</dbReference>
<dbReference type="InterPro" id="IPR018303">
    <property type="entry name" value="ATPase_P-typ_P_site"/>
</dbReference>
<dbReference type="CDD" id="cd00371">
    <property type="entry name" value="HMA"/>
    <property type="match status" value="2"/>
</dbReference>
<dbReference type="GO" id="GO:0043682">
    <property type="term" value="F:P-type divalent copper transporter activity"/>
    <property type="evidence" value="ECO:0007669"/>
    <property type="project" value="TreeGrafter"/>
</dbReference>
<dbReference type="Gene3D" id="2.70.150.10">
    <property type="entry name" value="Calcium-transporting ATPase, cytoplasmic transduction domain A"/>
    <property type="match status" value="1"/>
</dbReference>
<proteinExistence type="inferred from homology"/>
<keyword evidence="4 10" id="KW-0479">Metal-binding</keyword>
<dbReference type="InterPro" id="IPR017969">
    <property type="entry name" value="Heavy-metal-associated_CS"/>
</dbReference>
<dbReference type="AlphaFoldDB" id="A0A1E4RNM8"/>
<dbReference type="PRINTS" id="PR00119">
    <property type="entry name" value="CATATPASE"/>
</dbReference>
<dbReference type="NCBIfam" id="TIGR01494">
    <property type="entry name" value="ATPase_P-type"/>
    <property type="match status" value="2"/>
</dbReference>
<evidence type="ECO:0000256" key="4">
    <source>
        <dbReference type="ARBA" id="ARBA00022723"/>
    </source>
</evidence>
<feature type="transmembrane region" description="Helical" evidence="10">
    <location>
        <begin position="1182"/>
        <end position="1203"/>
    </location>
</feature>
<evidence type="ECO:0000256" key="9">
    <source>
        <dbReference type="ARBA" id="ARBA00023136"/>
    </source>
</evidence>
<evidence type="ECO:0000256" key="7">
    <source>
        <dbReference type="ARBA" id="ARBA00022967"/>
    </source>
</evidence>
<dbReference type="Gene3D" id="3.30.70.100">
    <property type="match status" value="2"/>
</dbReference>
<dbReference type="PROSITE" id="PS01229">
    <property type="entry name" value="COF_2"/>
    <property type="match status" value="1"/>
</dbReference>
<dbReference type="SFLD" id="SFLDG00002">
    <property type="entry name" value="C1.7:_P-type_atpase_like"/>
    <property type="match status" value="1"/>
</dbReference>
<dbReference type="GO" id="GO:0005507">
    <property type="term" value="F:copper ion binding"/>
    <property type="evidence" value="ECO:0007669"/>
    <property type="project" value="TreeGrafter"/>
</dbReference>
<feature type="transmembrane region" description="Helical" evidence="10">
    <location>
        <begin position="574"/>
        <end position="602"/>
    </location>
</feature>
<dbReference type="SFLD" id="SFLDF00027">
    <property type="entry name" value="p-type_atpase"/>
    <property type="match status" value="1"/>
</dbReference>
<dbReference type="OrthoDB" id="432719at2759"/>
<dbReference type="InterPro" id="IPR036412">
    <property type="entry name" value="HAD-like_sf"/>
</dbReference>
<evidence type="ECO:0000259" key="12">
    <source>
        <dbReference type="PROSITE" id="PS50846"/>
    </source>
</evidence>
<dbReference type="RefSeq" id="XP_020077945.1">
    <property type="nucleotide sequence ID" value="XM_020219578.1"/>
</dbReference>
<protein>
    <submittedName>
        <fullName evidence="13">Heavy metal translocatin</fullName>
    </submittedName>
</protein>
<dbReference type="InterPro" id="IPR023299">
    <property type="entry name" value="ATPase_P-typ_cyto_dom_N"/>
</dbReference>
<dbReference type="GO" id="GO:0005524">
    <property type="term" value="F:ATP binding"/>
    <property type="evidence" value="ECO:0007669"/>
    <property type="project" value="UniProtKB-UniRule"/>
</dbReference>